<keyword evidence="2" id="KW-0326">Glycosidase</keyword>
<evidence type="ECO:0000256" key="2">
    <source>
        <dbReference type="ARBA" id="ARBA00023295"/>
    </source>
</evidence>
<dbReference type="InterPro" id="IPR013780">
    <property type="entry name" value="Glyco_hydro_b"/>
</dbReference>
<dbReference type="EMBL" id="JBHSJJ010000004">
    <property type="protein sequence ID" value="MFC4871782.1"/>
    <property type="molecule type" value="Genomic_DNA"/>
</dbReference>
<dbReference type="Gene3D" id="3.20.20.80">
    <property type="entry name" value="Glycosidases"/>
    <property type="match status" value="2"/>
</dbReference>
<dbReference type="InterPro" id="IPR017853">
    <property type="entry name" value="GH"/>
</dbReference>
<dbReference type="Proteomes" id="UP001595818">
    <property type="component" value="Unassembled WGS sequence"/>
</dbReference>
<organism evidence="4 5">
    <name type="scientific">Negadavirga shengliensis</name>
    <dbReference type="NCBI Taxonomy" id="1389218"/>
    <lineage>
        <taxon>Bacteria</taxon>
        <taxon>Pseudomonadati</taxon>
        <taxon>Bacteroidota</taxon>
        <taxon>Cytophagia</taxon>
        <taxon>Cytophagales</taxon>
        <taxon>Cyclobacteriaceae</taxon>
        <taxon>Negadavirga</taxon>
    </lineage>
</organism>
<gene>
    <name evidence="4" type="ORF">ACFPFU_08805</name>
</gene>
<keyword evidence="1" id="KW-0378">Hydrolase</keyword>
<proteinExistence type="predicted"/>
<dbReference type="RefSeq" id="WP_377063578.1">
    <property type="nucleotide sequence ID" value="NZ_JBHSJJ010000004.1"/>
</dbReference>
<keyword evidence="5" id="KW-1185">Reference proteome</keyword>
<dbReference type="PANTHER" id="PTHR43053">
    <property type="entry name" value="GLYCOSIDASE FAMILY 31"/>
    <property type="match status" value="1"/>
</dbReference>
<name>A0ABV9SZV9_9BACT</name>
<sequence>MFMNKPSISLLLLILFVSCKYDTHEFVLENGTHRFILSRDNTAFQLETKDGEVLLPRHPDGGILLGDEGSNNLTYSQLVSVTAIAHDRLKGTTVNKNGKELEFEITLGEHCLQIVCQPADKGKLTMELQTGGIGGPVYGLGDHGGYEGRTDLFGYTNDHLINDRTDRYNWNHYRFISSFVIFPAQGIGQVVFDRGSKRVAFGQHGNRMGVNGSEVLRAYYFFGQPEEIYAAYKTAKNEAGYPDKKPKYEFFEIGYEAFGSLGWNTYQSSVEKDIQMYLDKGYPLKWAVVGSGFWKGERRTPREGSTTAFGIWDEEKALSRSDGLPNPRYPDVTGFKNFFKEKGIKLLLGSRINFKALEEDGGNYYPDNDGPFIPQALERGYFVKDANGEPGKFKVNFPQGSNYILNTDLPEAVDWFIEQFDRWGADGIKEDMMLQDGVLLNNDGKLNPVNEKLMDLGKMVMVRNTAYGVPGDIMRLEDTKYGFDQDRTLINALNYAFSGVGNIYPDIVAGKYLENPLSEDEKRYFVRNAMTAAVMPVMSLGYGPWHMKSPEYEMAVKKAVDFHHQLVPYIYSEVQRGYDTGFPYAMTPLPLAFPKDEDTYYLADSLKKQYSWMMGESLMAAPLFGNDYASAQERDVYFPEGKWMDWQSKEVIEGPRTIKNYPLPDNKIPLWVGGKDVIVLREEEGLRAYYFPLNFSGRPYTFYFPDGHSTAEIHTPAVAGDRYFVQLPDGKKTELKINKDMGGFGFSITSGQRYVLSAE</sequence>
<dbReference type="Pfam" id="PF21365">
    <property type="entry name" value="Glyco_hydro_31_3rd"/>
    <property type="match status" value="1"/>
</dbReference>
<dbReference type="InterPro" id="IPR048395">
    <property type="entry name" value="Glyco_hydro_31_C"/>
</dbReference>
<dbReference type="PROSITE" id="PS51257">
    <property type="entry name" value="PROKAR_LIPOPROTEIN"/>
    <property type="match status" value="1"/>
</dbReference>
<dbReference type="SUPFAM" id="SSF51011">
    <property type="entry name" value="Glycosyl hydrolase domain"/>
    <property type="match status" value="1"/>
</dbReference>
<evidence type="ECO:0000313" key="4">
    <source>
        <dbReference type="EMBL" id="MFC4871782.1"/>
    </source>
</evidence>
<feature type="domain" description="Glycosyl hydrolase family 31 C-terminal" evidence="3">
    <location>
        <begin position="586"/>
        <end position="677"/>
    </location>
</feature>
<accession>A0ABV9SZV9</accession>
<dbReference type="Gene3D" id="2.60.40.1180">
    <property type="entry name" value="Golgi alpha-mannosidase II"/>
    <property type="match status" value="1"/>
</dbReference>
<dbReference type="PANTHER" id="PTHR43053:SF4">
    <property type="entry name" value="MYOGENESIS-REGULATING GLYCOSIDASE"/>
    <property type="match status" value="1"/>
</dbReference>
<dbReference type="InterPro" id="IPR050985">
    <property type="entry name" value="Alpha-glycosidase_related"/>
</dbReference>
<evidence type="ECO:0000256" key="1">
    <source>
        <dbReference type="ARBA" id="ARBA00022801"/>
    </source>
</evidence>
<evidence type="ECO:0000313" key="5">
    <source>
        <dbReference type="Proteomes" id="UP001595818"/>
    </source>
</evidence>
<comment type="caution">
    <text evidence="4">The sequence shown here is derived from an EMBL/GenBank/DDBJ whole genome shotgun (WGS) entry which is preliminary data.</text>
</comment>
<dbReference type="SUPFAM" id="SSF51445">
    <property type="entry name" value="(Trans)glycosidases"/>
    <property type="match status" value="1"/>
</dbReference>
<evidence type="ECO:0000259" key="3">
    <source>
        <dbReference type="Pfam" id="PF21365"/>
    </source>
</evidence>
<reference evidence="5" key="1">
    <citation type="journal article" date="2019" name="Int. J. Syst. Evol. Microbiol.">
        <title>The Global Catalogue of Microorganisms (GCM) 10K type strain sequencing project: providing services to taxonomists for standard genome sequencing and annotation.</title>
        <authorList>
            <consortium name="The Broad Institute Genomics Platform"/>
            <consortium name="The Broad Institute Genome Sequencing Center for Infectious Disease"/>
            <person name="Wu L."/>
            <person name="Ma J."/>
        </authorList>
    </citation>
    <scope>NUCLEOTIDE SEQUENCE [LARGE SCALE GENOMIC DNA]</scope>
    <source>
        <strain evidence="5">CGMCC 4.7466</strain>
    </source>
</reference>
<protein>
    <recommendedName>
        <fullName evidence="3">Glycosyl hydrolase family 31 C-terminal domain-containing protein</fullName>
    </recommendedName>
</protein>